<feature type="domain" description="Rubrerythrin diiron-binding" evidence="1">
    <location>
        <begin position="92"/>
        <end position="145"/>
    </location>
</feature>
<proteinExistence type="predicted"/>
<dbReference type="GO" id="GO:0016491">
    <property type="term" value="F:oxidoreductase activity"/>
    <property type="evidence" value="ECO:0007669"/>
    <property type="project" value="InterPro"/>
</dbReference>
<dbReference type="Pfam" id="PF02915">
    <property type="entry name" value="Rubrerythrin"/>
    <property type="match status" value="2"/>
</dbReference>
<keyword evidence="3" id="KW-1185">Reference proteome</keyword>
<dbReference type="Gene3D" id="1.20.1260.10">
    <property type="match status" value="1"/>
</dbReference>
<sequence length="150" mass="17227">MSFISLKEVVDFAIEQEEGAYQRYKRAAELTESPAARKMFEELAQEEATHKEVFSKVDPDKIEEVNVCKIPEATIGKYLKEVPFRPDMGYQEILTFALKAEENAYQLYKAAAGMTEDPRLQKTLLTFAEVELGHRRKIEALYEEKVLTEG</sequence>
<evidence type="ECO:0000259" key="1">
    <source>
        <dbReference type="Pfam" id="PF02915"/>
    </source>
</evidence>
<dbReference type="GO" id="GO:0046872">
    <property type="term" value="F:metal ion binding"/>
    <property type="evidence" value="ECO:0007669"/>
    <property type="project" value="InterPro"/>
</dbReference>
<evidence type="ECO:0000313" key="2">
    <source>
        <dbReference type="EMBL" id="SJZ54185.1"/>
    </source>
</evidence>
<reference evidence="3" key="1">
    <citation type="submission" date="2017-02" db="EMBL/GenBank/DDBJ databases">
        <authorList>
            <person name="Varghese N."/>
            <person name="Submissions S."/>
        </authorList>
    </citation>
    <scope>NUCLEOTIDE SEQUENCE [LARGE SCALE GENOMIC DNA]</scope>
    <source>
        <strain evidence="3">ATCC BAA-34</strain>
    </source>
</reference>
<dbReference type="PANTHER" id="PTHR33531:SF10">
    <property type="entry name" value="BLR7895 PROTEIN"/>
    <property type="match status" value="1"/>
</dbReference>
<dbReference type="OrthoDB" id="1118885at2"/>
<name>A0A1T4LHI9_9BACT</name>
<gene>
    <name evidence="2" type="ORF">SAMN02745119_00904</name>
</gene>
<dbReference type="PANTHER" id="PTHR33531">
    <property type="entry name" value="RUBRERYTHRIN SUBFAMILY"/>
    <property type="match status" value="1"/>
</dbReference>
<protein>
    <submittedName>
        <fullName evidence="2">Rubrerythrin</fullName>
    </submittedName>
</protein>
<dbReference type="InterPro" id="IPR009078">
    <property type="entry name" value="Ferritin-like_SF"/>
</dbReference>
<dbReference type="SUPFAM" id="SSF47240">
    <property type="entry name" value="Ferritin-like"/>
    <property type="match status" value="1"/>
</dbReference>
<dbReference type="STRING" id="115783.SAMN02745119_00904"/>
<dbReference type="InterPro" id="IPR012347">
    <property type="entry name" value="Ferritin-like"/>
</dbReference>
<accession>A0A1T4LHI9</accession>
<evidence type="ECO:0000313" key="3">
    <source>
        <dbReference type="Proteomes" id="UP000190102"/>
    </source>
</evidence>
<organism evidence="2 3">
    <name type="scientific">Trichlorobacter thiogenes</name>
    <dbReference type="NCBI Taxonomy" id="115783"/>
    <lineage>
        <taxon>Bacteria</taxon>
        <taxon>Pseudomonadati</taxon>
        <taxon>Thermodesulfobacteriota</taxon>
        <taxon>Desulfuromonadia</taxon>
        <taxon>Geobacterales</taxon>
        <taxon>Geobacteraceae</taxon>
        <taxon>Trichlorobacter</taxon>
    </lineage>
</organism>
<dbReference type="Proteomes" id="UP000190102">
    <property type="component" value="Unassembled WGS sequence"/>
</dbReference>
<feature type="domain" description="Rubrerythrin diiron-binding" evidence="1">
    <location>
        <begin position="6"/>
        <end position="56"/>
    </location>
</feature>
<dbReference type="AlphaFoldDB" id="A0A1T4LHI9"/>
<dbReference type="EMBL" id="FUWR01000003">
    <property type="protein sequence ID" value="SJZ54185.1"/>
    <property type="molecule type" value="Genomic_DNA"/>
</dbReference>
<dbReference type="CDD" id="cd01045">
    <property type="entry name" value="Ferritin_like_AB"/>
    <property type="match status" value="1"/>
</dbReference>
<dbReference type="RefSeq" id="WP_078789189.1">
    <property type="nucleotide sequence ID" value="NZ_FUWR01000003.1"/>
</dbReference>
<dbReference type="InterPro" id="IPR003251">
    <property type="entry name" value="Rr_diiron-bd_dom"/>
</dbReference>